<feature type="compositionally biased region" description="Basic and acidic residues" evidence="1">
    <location>
        <begin position="40"/>
        <end position="55"/>
    </location>
</feature>
<protein>
    <submittedName>
        <fullName evidence="2">Uncharacterized protein</fullName>
    </submittedName>
</protein>
<dbReference type="EMBL" id="MNVN01000009">
    <property type="protein sequence ID" value="OIO31036.1"/>
    <property type="molecule type" value="Genomic_DNA"/>
</dbReference>
<feature type="compositionally biased region" description="Pro residues" evidence="1">
    <location>
        <begin position="59"/>
        <end position="68"/>
    </location>
</feature>
<evidence type="ECO:0000313" key="2">
    <source>
        <dbReference type="EMBL" id="OIO31036.1"/>
    </source>
</evidence>
<sequence>MSNLGFEENVFEIPPRFEGEPAGENMPVNDTHFATQNGTHPEEKVVGVPYRDKSGKPAKTPPNPQVME</sequence>
<organism evidence="2 3">
    <name type="scientific">Candidatus Nomurabacteria bacterium CG1_02_43_90</name>
    <dbReference type="NCBI Taxonomy" id="1805281"/>
    <lineage>
        <taxon>Bacteria</taxon>
        <taxon>Candidatus Nomuraibacteriota</taxon>
    </lineage>
</organism>
<feature type="region of interest" description="Disordered" evidence="1">
    <location>
        <begin position="1"/>
        <end position="68"/>
    </location>
</feature>
<proteinExistence type="predicted"/>
<evidence type="ECO:0000256" key="1">
    <source>
        <dbReference type="SAM" id="MobiDB-lite"/>
    </source>
</evidence>
<dbReference type="Proteomes" id="UP000181992">
    <property type="component" value="Unassembled WGS sequence"/>
</dbReference>
<comment type="caution">
    <text evidence="2">The sequence shown here is derived from an EMBL/GenBank/DDBJ whole genome shotgun (WGS) entry which is preliminary data.</text>
</comment>
<evidence type="ECO:0000313" key="3">
    <source>
        <dbReference type="Proteomes" id="UP000181992"/>
    </source>
</evidence>
<reference evidence="2 3" key="1">
    <citation type="journal article" date="2016" name="Environ. Microbiol.">
        <title>Genomic resolution of a cold subsurface aquifer community provides metabolic insights for novel microbes adapted to high CO concentrations.</title>
        <authorList>
            <person name="Probst A.J."/>
            <person name="Castelle C.J."/>
            <person name="Singh A."/>
            <person name="Brown C.T."/>
            <person name="Anantharaman K."/>
            <person name="Sharon I."/>
            <person name="Hug L.A."/>
            <person name="Burstein D."/>
            <person name="Emerson J.B."/>
            <person name="Thomas B.C."/>
            <person name="Banfield J.F."/>
        </authorList>
    </citation>
    <scope>NUCLEOTIDE SEQUENCE [LARGE SCALE GENOMIC DNA]</scope>
    <source>
        <strain evidence="2">CG1_02_43_90</strain>
    </source>
</reference>
<gene>
    <name evidence="2" type="ORF">AUJ77_00860</name>
</gene>
<name>A0A1J4V1J2_9BACT</name>
<accession>A0A1J4V1J2</accession>
<dbReference type="AlphaFoldDB" id="A0A1J4V1J2"/>